<dbReference type="Proteomes" id="UP001500058">
    <property type="component" value="Unassembled WGS sequence"/>
</dbReference>
<gene>
    <name evidence="2" type="ORF">GCM10010420_21730</name>
</gene>
<evidence type="ECO:0000313" key="2">
    <source>
        <dbReference type="EMBL" id="GAA2395839.1"/>
    </source>
</evidence>
<feature type="compositionally biased region" description="Pro residues" evidence="1">
    <location>
        <begin position="98"/>
        <end position="107"/>
    </location>
</feature>
<evidence type="ECO:0000313" key="3">
    <source>
        <dbReference type="Proteomes" id="UP001500058"/>
    </source>
</evidence>
<accession>A0ABN3I7A7</accession>
<reference evidence="2 3" key="1">
    <citation type="journal article" date="2019" name="Int. J. Syst. Evol. Microbiol.">
        <title>The Global Catalogue of Microorganisms (GCM) 10K type strain sequencing project: providing services to taxonomists for standard genome sequencing and annotation.</title>
        <authorList>
            <consortium name="The Broad Institute Genomics Platform"/>
            <consortium name="The Broad Institute Genome Sequencing Center for Infectious Disease"/>
            <person name="Wu L."/>
            <person name="Ma J."/>
        </authorList>
    </citation>
    <scope>NUCLEOTIDE SEQUENCE [LARGE SCALE GENOMIC DNA]</scope>
    <source>
        <strain evidence="2 3">JCM 6921</strain>
    </source>
</reference>
<name>A0ABN3I7A7_9ACTN</name>
<feature type="region of interest" description="Disordered" evidence="1">
    <location>
        <begin position="83"/>
        <end position="124"/>
    </location>
</feature>
<dbReference type="EMBL" id="BAAATJ010000007">
    <property type="protein sequence ID" value="GAA2395839.1"/>
    <property type="molecule type" value="Genomic_DNA"/>
</dbReference>
<protein>
    <submittedName>
        <fullName evidence="2">Uncharacterized protein</fullName>
    </submittedName>
</protein>
<proteinExistence type="predicted"/>
<organism evidence="2 3">
    <name type="scientific">Streptomyces glaucosporus</name>
    <dbReference type="NCBI Taxonomy" id="284044"/>
    <lineage>
        <taxon>Bacteria</taxon>
        <taxon>Bacillati</taxon>
        <taxon>Actinomycetota</taxon>
        <taxon>Actinomycetes</taxon>
        <taxon>Kitasatosporales</taxon>
        <taxon>Streptomycetaceae</taxon>
        <taxon>Streptomyces</taxon>
    </lineage>
</organism>
<evidence type="ECO:0000256" key="1">
    <source>
        <dbReference type="SAM" id="MobiDB-lite"/>
    </source>
</evidence>
<dbReference type="RefSeq" id="WP_344630715.1">
    <property type="nucleotide sequence ID" value="NZ_BAAATJ010000007.1"/>
</dbReference>
<comment type="caution">
    <text evidence="2">The sequence shown here is derived from an EMBL/GenBank/DDBJ whole genome shotgun (WGS) entry which is preliminary data.</text>
</comment>
<keyword evidence="3" id="KW-1185">Reference proteome</keyword>
<sequence length="134" mass="14815">MLVDEHAEALESDLLRHYGVDLLDWHRGRLSSRRLAVLLRHLPRDSALARELHGEAADWSVTDHLLATVVDQLAESNWMFATVNRDEDSDPLDHPEPVPRPGGPPGAGPGEAAQPDDAPPRRLPTHAELAAFFE</sequence>